<dbReference type="PANTHER" id="PTHR11051">
    <property type="entry name" value="GLYCOSYL HYDROLASE-RELATED"/>
    <property type="match status" value="1"/>
</dbReference>
<dbReference type="GO" id="GO:0004553">
    <property type="term" value="F:hydrolase activity, hydrolyzing O-glycosyl compounds"/>
    <property type="evidence" value="ECO:0007669"/>
    <property type="project" value="TreeGrafter"/>
</dbReference>
<keyword evidence="3" id="KW-0808">Transferase</keyword>
<dbReference type="Gene3D" id="1.50.10.10">
    <property type="match status" value="1"/>
</dbReference>
<evidence type="ECO:0000256" key="1">
    <source>
        <dbReference type="ARBA" id="ARBA00006768"/>
    </source>
</evidence>
<feature type="domain" description="Glycoside hydrolase family 65 N-terminal" evidence="8">
    <location>
        <begin position="21"/>
        <end position="274"/>
    </location>
</feature>
<evidence type="ECO:0000256" key="3">
    <source>
        <dbReference type="ARBA" id="ARBA00022679"/>
    </source>
</evidence>
<feature type="domain" description="Glycoside hydrolase family 65 central catalytic" evidence="6">
    <location>
        <begin position="332"/>
        <end position="689"/>
    </location>
</feature>
<dbReference type="GO" id="GO:0030246">
    <property type="term" value="F:carbohydrate binding"/>
    <property type="evidence" value="ECO:0007669"/>
    <property type="project" value="InterPro"/>
</dbReference>
<dbReference type="InterPro" id="IPR012341">
    <property type="entry name" value="6hp_glycosidase-like_sf"/>
</dbReference>
<evidence type="ECO:0000313" key="10">
    <source>
        <dbReference type="Proteomes" id="UP000004756"/>
    </source>
</evidence>
<feature type="active site" description="Proton donor" evidence="4">
    <location>
        <position position="492"/>
    </location>
</feature>
<reference evidence="9 10" key="1">
    <citation type="submission" date="2009-02" db="EMBL/GenBank/DDBJ databases">
        <title>Draft genome sequence of Clostridium asparagiforme (DSM 15981).</title>
        <authorList>
            <person name="Sudarsanam P."/>
            <person name="Ley R."/>
            <person name="Guruge J."/>
            <person name="Turnbaugh P.J."/>
            <person name="Mahowald M."/>
            <person name="Liep D."/>
            <person name="Gordon J."/>
        </authorList>
    </citation>
    <scope>NUCLEOTIDE SEQUENCE [LARGE SCALE GENOMIC DNA]</scope>
    <source>
        <strain evidence="9 10">DSM 15981</strain>
    </source>
</reference>
<keyword evidence="9" id="KW-0378">Hydrolase</keyword>
<dbReference type="InterPro" id="IPR017045">
    <property type="entry name" value="Malt_Pase/Glycosyl_Hdrlase"/>
</dbReference>
<dbReference type="EMBL" id="ACCJ01000076">
    <property type="protein sequence ID" value="EEG56314.1"/>
    <property type="molecule type" value="Genomic_DNA"/>
</dbReference>
<organism evidence="9 10">
    <name type="scientific">[Clostridium] asparagiforme DSM 15981</name>
    <dbReference type="NCBI Taxonomy" id="518636"/>
    <lineage>
        <taxon>Bacteria</taxon>
        <taxon>Bacillati</taxon>
        <taxon>Bacillota</taxon>
        <taxon>Clostridia</taxon>
        <taxon>Lachnospirales</taxon>
        <taxon>Lachnospiraceae</taxon>
        <taxon>Enterocloster</taxon>
    </lineage>
</organism>
<dbReference type="SUPFAM" id="SSF74650">
    <property type="entry name" value="Galactose mutarotase-like"/>
    <property type="match status" value="1"/>
</dbReference>
<gene>
    <name evidence="9" type="ORF">CLOSTASPAR_01595</name>
</gene>
<evidence type="ECO:0000256" key="2">
    <source>
        <dbReference type="ARBA" id="ARBA00022676"/>
    </source>
</evidence>
<dbReference type="InterPro" id="IPR037018">
    <property type="entry name" value="GH65_N"/>
</dbReference>
<dbReference type="GO" id="GO:0005975">
    <property type="term" value="P:carbohydrate metabolic process"/>
    <property type="evidence" value="ECO:0007669"/>
    <property type="project" value="InterPro"/>
</dbReference>
<dbReference type="InterPro" id="IPR011013">
    <property type="entry name" value="Gal_mutarotase_sf_dom"/>
</dbReference>
<feature type="binding site" evidence="5">
    <location>
        <begin position="602"/>
        <end position="603"/>
    </location>
    <ligand>
        <name>substrate</name>
    </ligand>
</feature>
<feature type="binding site" evidence="5">
    <location>
        <begin position="365"/>
        <end position="366"/>
    </location>
    <ligand>
        <name>substrate</name>
    </ligand>
</feature>
<evidence type="ECO:0000259" key="8">
    <source>
        <dbReference type="Pfam" id="PF03636"/>
    </source>
</evidence>
<protein>
    <submittedName>
        <fullName evidence="9">Glycosyl hydrolase family 65 central catalytic domain protein</fullName>
    </submittedName>
</protein>
<dbReference type="Proteomes" id="UP000004756">
    <property type="component" value="Unassembled WGS sequence"/>
</dbReference>
<accession>C0CX74</accession>
<comment type="caution">
    <text evidence="9">The sequence shown here is derived from an EMBL/GenBank/DDBJ whole genome shotgun (WGS) entry which is preliminary data.</text>
</comment>
<dbReference type="PIRSF" id="PIRSF036289">
    <property type="entry name" value="Glycosyl_hydrolase_malt_phosph"/>
    <property type="match status" value="1"/>
</dbReference>
<dbReference type="PANTHER" id="PTHR11051:SF8">
    <property type="entry name" value="PROTEIN-GLUCOSYLGALACTOSYLHYDROXYLYSINE GLUCOSIDASE"/>
    <property type="match status" value="1"/>
</dbReference>
<dbReference type="GO" id="GO:0016757">
    <property type="term" value="F:glycosyltransferase activity"/>
    <property type="evidence" value="ECO:0007669"/>
    <property type="project" value="UniProtKB-KW"/>
</dbReference>
<evidence type="ECO:0000313" key="9">
    <source>
        <dbReference type="EMBL" id="EEG56314.1"/>
    </source>
</evidence>
<dbReference type="InterPro" id="IPR005194">
    <property type="entry name" value="Glyco_hydro_65_C"/>
</dbReference>
<dbReference type="HOGENOM" id="CLU_006285_2_2_9"/>
<proteinExistence type="inferred from homology"/>
<dbReference type="Gene3D" id="2.70.98.40">
    <property type="entry name" value="Glycoside hydrolase, family 65, N-terminal domain"/>
    <property type="match status" value="1"/>
</dbReference>
<dbReference type="Pfam" id="PF03633">
    <property type="entry name" value="Glyco_hydro_65C"/>
    <property type="match status" value="1"/>
</dbReference>
<name>C0CX74_9FIRM</name>
<sequence length="769" mass="87911">MGKRKEIEMDKYTLCTEDFSLDNQELLLGETLFHNANGYLGVRGCFEEGYPQGFSQVRGTYINGFYDFAYMGQAEKLHGLVEEKQTILNVADTQTITLKLDGENFSMFEGKVIKSRRVLDMRKGITLREIWWESPEGRQVRIKITRMASFVDTSLFLVRYELEPLNFDGTAELVSVHKGDVKNFFDPNDPRVAGEEIQHILIGETWEEAGASYILSHTSKSGGTVCSAVKNAVEEPEQVEEHSLSLETGLVRETFRVKLVRTKCFRLLKYTVLCDSCHFTDPAGQAKEKLEALTAQPARALYEDQERYLDRFWDTCEIDVYGDGELNRALTYNVYQLLQSVTKDRYGNIAAKGLSGEGYEGHYFWDTEMYILPFFTLTNREIAKNLIGYRYQILENAKENARQMGHKQGALYPWRTIMGSECSGYFPSGTAAYHISGDVAYSVVAYYLASGDLEFMEQCGAEIVAETARLWMDLGCWYQGKFHINEVTGPDEYTCMVNNNYYTNALAKYNLIWAARLYRRLKEAGKADGLVERTGLTDGEAEAFVRTAKAVFLPYDEELGINPQDDSFLQKKLWDVSSIPEEEKPLLLHHHPLELYRYQVCKQADTVLAHFILEEEQDLETIRKSYAYYEKVTTHDSSLSSCIFSIMAARLGMVEKAYGYFGDSAKMDLYNTHKNTKDGIHTANMGGSYMGIVYGFGGLRIREQGLSLRPCLPKQWEGYHFRFLYEDSVIEVKAGRETCAVTLLRGTEKEITIYDRPYVLRDRVEIPME</sequence>
<dbReference type="Gene3D" id="2.60.420.10">
    <property type="entry name" value="Maltose phosphorylase, domain 3"/>
    <property type="match status" value="1"/>
</dbReference>
<evidence type="ECO:0000259" key="6">
    <source>
        <dbReference type="Pfam" id="PF03632"/>
    </source>
</evidence>
<evidence type="ECO:0000256" key="5">
    <source>
        <dbReference type="PIRSR" id="PIRSR036289-51"/>
    </source>
</evidence>
<dbReference type="SUPFAM" id="SSF48208">
    <property type="entry name" value="Six-hairpin glycosidases"/>
    <property type="match status" value="1"/>
</dbReference>
<dbReference type="AlphaFoldDB" id="C0CX74"/>
<dbReference type="InterPro" id="IPR005195">
    <property type="entry name" value="Glyco_hydro_65_M"/>
</dbReference>
<keyword evidence="2" id="KW-0328">Glycosyltransferase</keyword>
<comment type="similarity">
    <text evidence="1">Belongs to the glycosyl hydrolase 65 family.</text>
</comment>
<feature type="domain" description="Glycoside hydrolase family 65 C-terminal" evidence="7">
    <location>
        <begin position="699"/>
        <end position="760"/>
    </location>
</feature>
<dbReference type="InterPro" id="IPR005196">
    <property type="entry name" value="Glyco_hydro_65_N"/>
</dbReference>
<evidence type="ECO:0000259" key="7">
    <source>
        <dbReference type="Pfam" id="PF03633"/>
    </source>
</evidence>
<dbReference type="InterPro" id="IPR008928">
    <property type="entry name" value="6-hairpin_glycosidase_sf"/>
</dbReference>
<keyword evidence="10" id="KW-1185">Reference proteome</keyword>
<evidence type="ECO:0000256" key="4">
    <source>
        <dbReference type="PIRSR" id="PIRSR036289-50"/>
    </source>
</evidence>
<dbReference type="Pfam" id="PF03636">
    <property type="entry name" value="Glyco_hydro_65N"/>
    <property type="match status" value="1"/>
</dbReference>
<dbReference type="Pfam" id="PF03632">
    <property type="entry name" value="Glyco_hydro_65m"/>
    <property type="match status" value="1"/>
</dbReference>